<dbReference type="eggNOG" id="COG3415">
    <property type="taxonomic scope" value="Bacteria"/>
</dbReference>
<name>H1D216_9FIRM</name>
<dbReference type="STRING" id="742743.HMPREF9453_01654"/>
<proteinExistence type="predicted"/>
<dbReference type="EMBL" id="ADLT01000052">
    <property type="protein sequence ID" value="EHO62529.1"/>
    <property type="molecule type" value="Genomic_DNA"/>
</dbReference>
<dbReference type="Pfam" id="PF13592">
    <property type="entry name" value="HTH_33"/>
    <property type="match status" value="1"/>
</dbReference>
<reference evidence="2 3" key="1">
    <citation type="submission" date="2011-11" db="EMBL/GenBank/DDBJ databases">
        <title>The Genome Sequence of Dialister succinatiphilus YIT 11850.</title>
        <authorList>
            <consortium name="The Broad Institute Genome Sequencing Platform"/>
            <person name="Earl A."/>
            <person name="Ward D."/>
            <person name="Feldgarden M."/>
            <person name="Gevers D."/>
            <person name="Morotomi M."/>
            <person name="Young S.K."/>
            <person name="Zeng Q."/>
            <person name="Gargeya S."/>
            <person name="Fitzgerald M."/>
            <person name="Haas B."/>
            <person name="Abouelleil A."/>
            <person name="Alvarado L."/>
            <person name="Arachchi H.M."/>
            <person name="Berlin A."/>
            <person name="Brown A."/>
            <person name="Chapman S.B."/>
            <person name="Dunbar C."/>
            <person name="Gearin G."/>
            <person name="Goldberg J."/>
            <person name="Griggs A."/>
            <person name="Gujja S."/>
            <person name="Heiman D."/>
            <person name="Howarth C."/>
            <person name="Lui A."/>
            <person name="MacDonald P.J.P."/>
            <person name="Montmayeur A."/>
            <person name="Murphy C."/>
            <person name="Neiman D."/>
            <person name="Pearson M."/>
            <person name="Priest M."/>
            <person name="Roberts A."/>
            <person name="Saif S."/>
            <person name="Shea T."/>
            <person name="Sisk P."/>
            <person name="Stolte C."/>
            <person name="Sykes S."/>
            <person name="Wortman J."/>
            <person name="Nusbaum C."/>
            <person name="Birren B."/>
        </authorList>
    </citation>
    <scope>NUCLEOTIDE SEQUENCE [LARGE SCALE GENOMIC DNA]</scope>
    <source>
        <strain evidence="2 3">YIT 11850</strain>
    </source>
</reference>
<keyword evidence="3" id="KW-1185">Reference proteome</keyword>
<dbReference type="Proteomes" id="UP000003277">
    <property type="component" value="Unassembled WGS sequence"/>
</dbReference>
<feature type="domain" description="Winged helix-turn helix" evidence="1">
    <location>
        <begin position="109"/>
        <end position="166"/>
    </location>
</feature>
<evidence type="ECO:0000259" key="1">
    <source>
        <dbReference type="Pfam" id="PF13592"/>
    </source>
</evidence>
<sequence>MNKRKYHTDPEILLEQGKAIMSSTDESKFHFRVFAVNMVLSGCSAADIGAMAGVSKMAVSGWVKTADEKGFDALRSKIRPGRPNKLTDEQLKAIDNVLQSDPNELGYKNWDGPTLASYIKSTYDITMSVRQCQRLFHALGYSLIRPQPYPSKGYEDTEERNDFKKTI</sequence>
<evidence type="ECO:0000313" key="3">
    <source>
        <dbReference type="Proteomes" id="UP000003277"/>
    </source>
</evidence>
<dbReference type="OrthoDB" id="5426965at2"/>
<dbReference type="SUPFAM" id="SSF46689">
    <property type="entry name" value="Homeodomain-like"/>
    <property type="match status" value="1"/>
</dbReference>
<dbReference type="Pfam" id="PF13551">
    <property type="entry name" value="HTH_29"/>
    <property type="match status" value="1"/>
</dbReference>
<dbReference type="HOGENOM" id="CLU_133149_0_0_9"/>
<accession>H1D216</accession>
<gene>
    <name evidence="2" type="ORF">HMPREF9453_01654</name>
</gene>
<evidence type="ECO:0000313" key="2">
    <source>
        <dbReference type="EMBL" id="EHO62529.1"/>
    </source>
</evidence>
<dbReference type="AlphaFoldDB" id="H1D216"/>
<comment type="caution">
    <text evidence="2">The sequence shown here is derived from an EMBL/GenBank/DDBJ whole genome shotgun (WGS) entry which is preliminary data.</text>
</comment>
<dbReference type="RefSeq" id="WP_008860148.1">
    <property type="nucleotide sequence ID" value="NZ_JH591188.1"/>
</dbReference>
<dbReference type="InterPro" id="IPR025959">
    <property type="entry name" value="Winged_HTH_dom"/>
</dbReference>
<organism evidence="2 3">
    <name type="scientific">Dialister succinatiphilus YIT 11850</name>
    <dbReference type="NCBI Taxonomy" id="742743"/>
    <lineage>
        <taxon>Bacteria</taxon>
        <taxon>Bacillati</taxon>
        <taxon>Bacillota</taxon>
        <taxon>Negativicutes</taxon>
        <taxon>Veillonellales</taxon>
        <taxon>Veillonellaceae</taxon>
        <taxon>Dialister</taxon>
    </lineage>
</organism>
<protein>
    <recommendedName>
        <fullName evidence="1">Winged helix-turn helix domain-containing protein</fullName>
    </recommendedName>
</protein>
<dbReference type="InterPro" id="IPR009057">
    <property type="entry name" value="Homeodomain-like_sf"/>
</dbReference>